<evidence type="ECO:0000256" key="6">
    <source>
        <dbReference type="SAM" id="MobiDB-lite"/>
    </source>
</evidence>
<keyword evidence="10" id="KW-1185">Reference proteome</keyword>
<evidence type="ECO:0000313" key="9">
    <source>
        <dbReference type="EMBL" id="GAC17383.1"/>
    </source>
</evidence>
<keyword evidence="3 7" id="KW-0812">Transmembrane</keyword>
<proteinExistence type="predicted"/>
<name>K6YL97_9ALTE</name>
<evidence type="ECO:0000256" key="3">
    <source>
        <dbReference type="ARBA" id="ARBA00022692"/>
    </source>
</evidence>
<evidence type="ECO:0000259" key="8">
    <source>
        <dbReference type="Pfam" id="PF06271"/>
    </source>
</evidence>
<protein>
    <recommendedName>
        <fullName evidence="8">RDD domain-containing protein</fullName>
    </recommendedName>
</protein>
<evidence type="ECO:0000313" key="10">
    <source>
        <dbReference type="Proteomes" id="UP000006327"/>
    </source>
</evidence>
<keyword evidence="5 7" id="KW-0472">Membrane</keyword>
<evidence type="ECO:0000256" key="2">
    <source>
        <dbReference type="ARBA" id="ARBA00022475"/>
    </source>
</evidence>
<dbReference type="STRING" id="493475.GARC_0401"/>
<accession>K6YL97</accession>
<dbReference type="InterPro" id="IPR010432">
    <property type="entry name" value="RDD"/>
</dbReference>
<dbReference type="PANTHER" id="PTHR36115:SF6">
    <property type="entry name" value="PROLINE-RICH ANTIGEN HOMOLOG"/>
    <property type="match status" value="1"/>
</dbReference>
<dbReference type="eggNOG" id="COG1714">
    <property type="taxonomic scope" value="Bacteria"/>
</dbReference>
<dbReference type="PANTHER" id="PTHR36115">
    <property type="entry name" value="PROLINE-RICH ANTIGEN HOMOLOG-RELATED"/>
    <property type="match status" value="1"/>
</dbReference>
<keyword evidence="2" id="KW-1003">Cell membrane</keyword>
<feature type="domain" description="RDD" evidence="8">
    <location>
        <begin position="292"/>
        <end position="370"/>
    </location>
</feature>
<dbReference type="GO" id="GO:0005886">
    <property type="term" value="C:plasma membrane"/>
    <property type="evidence" value="ECO:0007669"/>
    <property type="project" value="UniProtKB-SubCell"/>
</dbReference>
<dbReference type="AlphaFoldDB" id="K6YL97"/>
<feature type="transmembrane region" description="Helical" evidence="7">
    <location>
        <begin position="339"/>
        <end position="358"/>
    </location>
</feature>
<feature type="transmembrane region" description="Helical" evidence="7">
    <location>
        <begin position="73"/>
        <end position="98"/>
    </location>
</feature>
<dbReference type="Proteomes" id="UP000006327">
    <property type="component" value="Unassembled WGS sequence"/>
</dbReference>
<evidence type="ECO:0000256" key="5">
    <source>
        <dbReference type="ARBA" id="ARBA00023136"/>
    </source>
</evidence>
<evidence type="ECO:0000256" key="7">
    <source>
        <dbReference type="SAM" id="Phobius"/>
    </source>
</evidence>
<evidence type="ECO:0000256" key="1">
    <source>
        <dbReference type="ARBA" id="ARBA00004651"/>
    </source>
</evidence>
<gene>
    <name evidence="9" type="ORF">GARC_0401</name>
</gene>
<dbReference type="Pfam" id="PF06271">
    <property type="entry name" value="RDD"/>
    <property type="match status" value="1"/>
</dbReference>
<dbReference type="RefSeq" id="WP_007616146.1">
    <property type="nucleotide sequence ID" value="NZ_BAEO01000006.1"/>
</dbReference>
<dbReference type="OrthoDB" id="9787732at2"/>
<feature type="transmembrane region" description="Helical" evidence="7">
    <location>
        <begin position="290"/>
        <end position="308"/>
    </location>
</feature>
<feature type="region of interest" description="Disordered" evidence="6">
    <location>
        <begin position="1"/>
        <end position="35"/>
    </location>
</feature>
<dbReference type="EMBL" id="BAEO01000006">
    <property type="protein sequence ID" value="GAC17383.1"/>
    <property type="molecule type" value="Genomic_DNA"/>
</dbReference>
<reference evidence="9 10" key="1">
    <citation type="journal article" date="2017" name="Antonie Van Leeuwenhoek">
        <title>Rhizobium rhizosphaerae sp. nov., a novel species isolated from rice rhizosphere.</title>
        <authorList>
            <person name="Zhao J.J."/>
            <person name="Zhang J."/>
            <person name="Zhang R.J."/>
            <person name="Zhang C.W."/>
            <person name="Yin H.Q."/>
            <person name="Zhang X.X."/>
        </authorList>
    </citation>
    <scope>NUCLEOTIDE SEQUENCE [LARGE SCALE GENOMIC DNA]</scope>
    <source>
        <strain evidence="9 10">BSs20135</strain>
    </source>
</reference>
<feature type="transmembrane region" description="Helical" evidence="7">
    <location>
        <begin position="110"/>
        <end position="131"/>
    </location>
</feature>
<dbReference type="InterPro" id="IPR051791">
    <property type="entry name" value="Pra-immunoreactive"/>
</dbReference>
<feature type="compositionally biased region" description="Polar residues" evidence="6">
    <location>
        <begin position="1"/>
        <end position="28"/>
    </location>
</feature>
<evidence type="ECO:0000256" key="4">
    <source>
        <dbReference type="ARBA" id="ARBA00022989"/>
    </source>
</evidence>
<comment type="subcellular location">
    <subcellularLocation>
        <location evidence="1">Cell membrane</location>
        <topology evidence="1">Multi-pass membrane protein</topology>
    </subcellularLocation>
</comment>
<sequence length="390" mass="43375">MEKPSITPTRQADSQSHLTLESGTTDSSADNEHLTPKETRQIVTPYAFFVADELLGTPLAGPFRRGFGMLIDLFFVILLTQVSSLVLAAIAAWTFFIAGNRLETQKRFNVVRIMLRLLVAWLLFVVAMGIVDEMTDNNPLNDKPTEASVNNVKGVDGIGLVALTAKYLLDTKALKQQIQQGECKPAFNCLQDLGENLIQDVIASGLDENAIEGVLDGYVEGVSESINDDEKQQLQKYLKQFAVTNKAVTPVNEFVPSEVEDIISEYSNDEDENKESKGLLARLENWAEELGLGFGWAAFYFSIFTAWWKGQTPGKSLLGMKVIKLDNQPLNLWESFGRYGGYAAGFATGLMGFLQVFWDPNRQAIQDKISETLVIDLRKPKVPFIKEMAE</sequence>
<organism evidence="9 10">
    <name type="scientific">Paraglaciecola arctica BSs20135</name>
    <dbReference type="NCBI Taxonomy" id="493475"/>
    <lineage>
        <taxon>Bacteria</taxon>
        <taxon>Pseudomonadati</taxon>
        <taxon>Pseudomonadota</taxon>
        <taxon>Gammaproteobacteria</taxon>
        <taxon>Alteromonadales</taxon>
        <taxon>Alteromonadaceae</taxon>
        <taxon>Paraglaciecola</taxon>
    </lineage>
</organism>
<keyword evidence="4 7" id="KW-1133">Transmembrane helix</keyword>
<comment type="caution">
    <text evidence="9">The sequence shown here is derived from an EMBL/GenBank/DDBJ whole genome shotgun (WGS) entry which is preliminary data.</text>
</comment>